<dbReference type="Pfam" id="PF02358">
    <property type="entry name" value="Trehalose_PPase"/>
    <property type="match status" value="1"/>
</dbReference>
<comment type="caution">
    <text evidence="2">The sequence shown here is derived from an EMBL/GenBank/DDBJ whole genome shotgun (WGS) entry which is preliminary data.</text>
</comment>
<feature type="non-terminal residue" evidence="2">
    <location>
        <position position="109"/>
    </location>
</feature>
<dbReference type="Proteomes" id="UP000259610">
    <property type="component" value="Unassembled WGS sequence"/>
</dbReference>
<dbReference type="EMBL" id="DMAN01000389">
    <property type="protein sequence ID" value="HAE28918.1"/>
    <property type="molecule type" value="Genomic_DNA"/>
</dbReference>
<protein>
    <recommendedName>
        <fullName evidence="4">Trehalose-phosphatase</fullName>
    </recommendedName>
</protein>
<dbReference type="InterPro" id="IPR023214">
    <property type="entry name" value="HAD_sf"/>
</dbReference>
<evidence type="ECO:0000313" key="3">
    <source>
        <dbReference type="Proteomes" id="UP000259610"/>
    </source>
</evidence>
<evidence type="ECO:0000313" key="2">
    <source>
        <dbReference type="EMBL" id="HAE28918.1"/>
    </source>
</evidence>
<feature type="region of interest" description="Disordered" evidence="1">
    <location>
        <begin position="86"/>
        <end position="109"/>
    </location>
</feature>
<gene>
    <name evidence="2" type="ORF">DCG58_17300</name>
</gene>
<organism evidence="2 3">
    <name type="scientific">Hyphomonas adhaerens</name>
    <dbReference type="NCBI Taxonomy" id="81029"/>
    <lineage>
        <taxon>Bacteria</taxon>
        <taxon>Pseudomonadati</taxon>
        <taxon>Pseudomonadota</taxon>
        <taxon>Alphaproteobacteria</taxon>
        <taxon>Hyphomonadales</taxon>
        <taxon>Hyphomonadaceae</taxon>
        <taxon>Hyphomonas</taxon>
    </lineage>
</organism>
<name>A0A3B9H2P6_9PROT</name>
<accession>A0A3B9H2P6</accession>
<evidence type="ECO:0000256" key="1">
    <source>
        <dbReference type="SAM" id="MobiDB-lite"/>
    </source>
</evidence>
<sequence length="109" mass="11188">MTGQAIAPPPLTAGDALFLDFDGTLAGLQDDPDTVFLAPGMDLVLEAVGDRLHGALAILSGRDAGDLARRVPGGLWRVGNHGLIPLAPDQQAPDTRASAPDAVRGAIEK</sequence>
<dbReference type="SUPFAM" id="SSF56784">
    <property type="entry name" value="HAD-like"/>
    <property type="match status" value="1"/>
</dbReference>
<dbReference type="AlphaFoldDB" id="A0A3B9H2P6"/>
<dbReference type="GO" id="GO:0005992">
    <property type="term" value="P:trehalose biosynthetic process"/>
    <property type="evidence" value="ECO:0007669"/>
    <property type="project" value="InterPro"/>
</dbReference>
<evidence type="ECO:0008006" key="4">
    <source>
        <dbReference type="Google" id="ProtNLM"/>
    </source>
</evidence>
<reference evidence="2 3" key="1">
    <citation type="journal article" date="2018" name="Nat. Biotechnol.">
        <title>A standardized bacterial taxonomy based on genome phylogeny substantially revises the tree of life.</title>
        <authorList>
            <person name="Parks D.H."/>
            <person name="Chuvochina M."/>
            <person name="Waite D.W."/>
            <person name="Rinke C."/>
            <person name="Skarshewski A."/>
            <person name="Chaumeil P.A."/>
            <person name="Hugenholtz P."/>
        </authorList>
    </citation>
    <scope>NUCLEOTIDE SEQUENCE [LARGE SCALE GENOMIC DNA]</scope>
    <source>
        <strain evidence="2">UBA8733</strain>
    </source>
</reference>
<dbReference type="Gene3D" id="3.40.50.1000">
    <property type="entry name" value="HAD superfamily/HAD-like"/>
    <property type="match status" value="1"/>
</dbReference>
<proteinExistence type="predicted"/>
<dbReference type="InterPro" id="IPR003337">
    <property type="entry name" value="Trehalose_PPase"/>
</dbReference>
<dbReference type="InterPro" id="IPR036412">
    <property type="entry name" value="HAD-like_sf"/>
</dbReference>